<dbReference type="InterPro" id="IPR029045">
    <property type="entry name" value="ClpP/crotonase-like_dom_sf"/>
</dbReference>
<sequence>MAEPAVLVKSLTPTSSIVKITLNRPKALNALNVELLTGLVDALRENQKAQVIILEGAGDRSFCAGEDLKQTLAPKTGSGTELRESFELLQDLTRLTSSSNVLVVAAVQGFAIGGGAELALAADFVIGGPKTIFRFPEVPIGHAVTGGISLRLVSMVGLLRAKELFLCGRFIDAKESYRIGLLSEIAEDPKRRALELALELAKLPKISASTSKSSLERAVFPNLEAVLADEVNVANYCFAQSDADKAFTDFAKRKGPSKEHRDSNGHVVGSEKTNGEKQNLVQKLPEDLNAALSVAVHHFPHQPFIRFSGHDVTFLQFDQEVSKLAGGLQSVGIKSGDKVMVMMRNSLKMVHTWFATNRLGAIWVPVNSELKGLTLKNVIEAGEPKIALVDAEFHDEIKSAGFFSSETIYVKGGTQDFLNIDGLYTTGAPVQEAQAVSPAAVSAYLYTSGSTGRSKPCVLSHQYFINQASCAIETFKITSTDVLYCPFPLFHADATALTTIPALLAGCTAALSTRFSASKFWDEIRESRATIYDFMGATLALVFKQPPKTTDQEHHVRLAWGVPVPSWAEKYESRFGHPIVELYGSVEAGVPVMQTGPRVPGSCGTVLSGYTLQISDDYDMPIPTNTLGHILVRSTRPNAFFQGYFNAPEQTLSATTNFWLHTGDLGRVDDDGNLFFLGRVKDVIRRRGENVNAFEVEEELLRHPEVVTAAAFAVRAVELGAETEDEVKVAVVVRDDSASRGFDETGLWEWAKANMARFQVPVIIEFVKELKKTPTGKLDKAGLKAEGGVRFPSRW</sequence>
<dbReference type="Gene3D" id="3.90.226.10">
    <property type="entry name" value="2-enoyl-CoA Hydratase, Chain A, domain 1"/>
    <property type="match status" value="1"/>
</dbReference>
<dbReference type="InterPro" id="IPR045851">
    <property type="entry name" value="AMP-bd_C_sf"/>
</dbReference>
<evidence type="ECO:0000256" key="1">
    <source>
        <dbReference type="ARBA" id="ARBA00006432"/>
    </source>
</evidence>
<dbReference type="InterPro" id="IPR000873">
    <property type="entry name" value="AMP-dep_synth/lig_dom"/>
</dbReference>
<dbReference type="InterPro" id="IPR042099">
    <property type="entry name" value="ANL_N_sf"/>
</dbReference>
<feature type="region of interest" description="Disordered" evidence="3">
    <location>
        <begin position="253"/>
        <end position="276"/>
    </location>
</feature>
<dbReference type="AlphaFoldDB" id="A0A2J6S736"/>
<keyword evidence="2" id="KW-0436">Ligase</keyword>
<feature type="compositionally biased region" description="Basic and acidic residues" evidence="3">
    <location>
        <begin position="253"/>
        <end position="264"/>
    </location>
</feature>
<dbReference type="EMBL" id="KZ613939">
    <property type="protein sequence ID" value="PMD46584.1"/>
    <property type="molecule type" value="Genomic_DNA"/>
</dbReference>
<organism evidence="6 7">
    <name type="scientific">Hyaloscypha variabilis (strain UAMH 11265 / GT02V1 / F)</name>
    <name type="common">Meliniomyces variabilis</name>
    <dbReference type="NCBI Taxonomy" id="1149755"/>
    <lineage>
        <taxon>Eukaryota</taxon>
        <taxon>Fungi</taxon>
        <taxon>Dikarya</taxon>
        <taxon>Ascomycota</taxon>
        <taxon>Pezizomycotina</taxon>
        <taxon>Leotiomycetes</taxon>
        <taxon>Helotiales</taxon>
        <taxon>Hyaloscyphaceae</taxon>
        <taxon>Hyaloscypha</taxon>
        <taxon>Hyaloscypha variabilis</taxon>
    </lineage>
</organism>
<dbReference type="InterPro" id="IPR025110">
    <property type="entry name" value="AMP-bd_C"/>
</dbReference>
<dbReference type="Pfam" id="PF00378">
    <property type="entry name" value="ECH_1"/>
    <property type="match status" value="1"/>
</dbReference>
<evidence type="ECO:0000259" key="4">
    <source>
        <dbReference type="Pfam" id="PF00501"/>
    </source>
</evidence>
<proteinExistence type="inferred from homology"/>
<dbReference type="PANTHER" id="PTHR43201:SF5">
    <property type="entry name" value="MEDIUM-CHAIN ACYL-COA LIGASE ACSF2, MITOCHONDRIAL"/>
    <property type="match status" value="1"/>
</dbReference>
<dbReference type="Gene3D" id="3.30.300.30">
    <property type="match status" value="1"/>
</dbReference>
<evidence type="ECO:0000313" key="6">
    <source>
        <dbReference type="EMBL" id="PMD46584.1"/>
    </source>
</evidence>
<dbReference type="CDD" id="cd06558">
    <property type="entry name" value="crotonase-like"/>
    <property type="match status" value="1"/>
</dbReference>
<dbReference type="PROSITE" id="PS00455">
    <property type="entry name" value="AMP_BINDING"/>
    <property type="match status" value="1"/>
</dbReference>
<accession>A0A2J6S736</accession>
<dbReference type="Pfam" id="PF00501">
    <property type="entry name" value="AMP-binding"/>
    <property type="match status" value="1"/>
</dbReference>
<evidence type="ECO:0000313" key="7">
    <source>
        <dbReference type="Proteomes" id="UP000235786"/>
    </source>
</evidence>
<dbReference type="SUPFAM" id="SSF56801">
    <property type="entry name" value="Acetyl-CoA synthetase-like"/>
    <property type="match status" value="1"/>
</dbReference>
<dbReference type="OrthoDB" id="10253869at2759"/>
<dbReference type="Proteomes" id="UP000235786">
    <property type="component" value="Unassembled WGS sequence"/>
</dbReference>
<dbReference type="GO" id="GO:0006631">
    <property type="term" value="P:fatty acid metabolic process"/>
    <property type="evidence" value="ECO:0007669"/>
    <property type="project" value="TreeGrafter"/>
</dbReference>
<dbReference type="InterPro" id="IPR018376">
    <property type="entry name" value="Enoyl-CoA_hyd/isom_CS"/>
</dbReference>
<dbReference type="STRING" id="1149755.A0A2J6S736"/>
<gene>
    <name evidence="6" type="ORF">L207DRAFT_451108</name>
</gene>
<dbReference type="InterPro" id="IPR020845">
    <property type="entry name" value="AMP-binding_CS"/>
</dbReference>
<feature type="domain" description="AMP-binding enzyme C-terminal" evidence="5">
    <location>
        <begin position="695"/>
        <end position="777"/>
    </location>
</feature>
<name>A0A2J6S736_HYAVF</name>
<dbReference type="InterPro" id="IPR001753">
    <property type="entry name" value="Enoyl-CoA_hydra/iso"/>
</dbReference>
<protein>
    <submittedName>
        <fullName evidence="6">Putative coenzyme A synthetase</fullName>
    </submittedName>
</protein>
<dbReference type="PROSITE" id="PS00166">
    <property type="entry name" value="ENOYL_COA_HYDRATASE"/>
    <property type="match status" value="1"/>
</dbReference>
<dbReference type="Gene3D" id="3.40.50.12780">
    <property type="entry name" value="N-terminal domain of ligase-like"/>
    <property type="match status" value="1"/>
</dbReference>
<dbReference type="Pfam" id="PF13193">
    <property type="entry name" value="AMP-binding_C"/>
    <property type="match status" value="1"/>
</dbReference>
<comment type="similarity">
    <text evidence="1">Belongs to the ATP-dependent AMP-binding enzyme family.</text>
</comment>
<dbReference type="PANTHER" id="PTHR43201">
    <property type="entry name" value="ACYL-COA SYNTHETASE"/>
    <property type="match status" value="1"/>
</dbReference>
<dbReference type="GO" id="GO:0031956">
    <property type="term" value="F:medium-chain fatty acid-CoA ligase activity"/>
    <property type="evidence" value="ECO:0007669"/>
    <property type="project" value="TreeGrafter"/>
</dbReference>
<dbReference type="SUPFAM" id="SSF52096">
    <property type="entry name" value="ClpP/crotonase"/>
    <property type="match status" value="1"/>
</dbReference>
<reference evidence="6 7" key="1">
    <citation type="submission" date="2016-04" db="EMBL/GenBank/DDBJ databases">
        <title>A degradative enzymes factory behind the ericoid mycorrhizal symbiosis.</title>
        <authorList>
            <consortium name="DOE Joint Genome Institute"/>
            <person name="Martino E."/>
            <person name="Morin E."/>
            <person name="Grelet G."/>
            <person name="Kuo A."/>
            <person name="Kohler A."/>
            <person name="Daghino S."/>
            <person name="Barry K."/>
            <person name="Choi C."/>
            <person name="Cichocki N."/>
            <person name="Clum A."/>
            <person name="Copeland A."/>
            <person name="Hainaut M."/>
            <person name="Haridas S."/>
            <person name="Labutti K."/>
            <person name="Lindquist E."/>
            <person name="Lipzen A."/>
            <person name="Khouja H.-R."/>
            <person name="Murat C."/>
            <person name="Ohm R."/>
            <person name="Olson A."/>
            <person name="Spatafora J."/>
            <person name="Veneault-Fourrey C."/>
            <person name="Henrissat B."/>
            <person name="Grigoriev I."/>
            <person name="Martin F."/>
            <person name="Perotto S."/>
        </authorList>
    </citation>
    <scope>NUCLEOTIDE SEQUENCE [LARGE SCALE GENOMIC DNA]</scope>
    <source>
        <strain evidence="6 7">F</strain>
    </source>
</reference>
<evidence type="ECO:0000256" key="3">
    <source>
        <dbReference type="SAM" id="MobiDB-lite"/>
    </source>
</evidence>
<evidence type="ECO:0000256" key="2">
    <source>
        <dbReference type="ARBA" id="ARBA00022598"/>
    </source>
</evidence>
<keyword evidence="7" id="KW-1185">Reference proteome</keyword>
<evidence type="ECO:0000259" key="5">
    <source>
        <dbReference type="Pfam" id="PF13193"/>
    </source>
</evidence>
<feature type="domain" description="AMP-dependent synthetase/ligase" evidence="4">
    <location>
        <begin position="295"/>
        <end position="645"/>
    </location>
</feature>